<keyword evidence="2" id="KW-1185">Reference proteome</keyword>
<evidence type="ECO:0000313" key="1">
    <source>
        <dbReference type="EMBL" id="KAK7396844.1"/>
    </source>
</evidence>
<accession>A0AAN9SJT7</accession>
<evidence type="ECO:0000313" key="2">
    <source>
        <dbReference type="Proteomes" id="UP001386955"/>
    </source>
</evidence>
<gene>
    <name evidence="1" type="ORF">VNO78_18005</name>
</gene>
<reference evidence="1 2" key="1">
    <citation type="submission" date="2024-01" db="EMBL/GenBank/DDBJ databases">
        <title>The genomes of 5 underutilized Papilionoideae crops provide insights into root nodulation and disease resistanc.</title>
        <authorList>
            <person name="Jiang F."/>
        </authorList>
    </citation>
    <scope>NUCLEOTIDE SEQUENCE [LARGE SCALE GENOMIC DNA]</scope>
    <source>
        <strain evidence="1">DUOXIRENSHENG_FW03</strain>
        <tissue evidence="1">Leaves</tissue>
    </source>
</reference>
<sequence length="81" mass="9560">MLDTFVIVSPNEIIFLAKSKWKQCVKSCNWIYGALFPLTLRSGENQESFFRFCLRRRAIRCGDICFSFNVIGEREEESLDW</sequence>
<comment type="caution">
    <text evidence="1">The sequence shown here is derived from an EMBL/GenBank/DDBJ whole genome shotgun (WGS) entry which is preliminary data.</text>
</comment>
<protein>
    <submittedName>
        <fullName evidence="1">Uncharacterized protein</fullName>
    </submittedName>
</protein>
<organism evidence="1 2">
    <name type="scientific">Psophocarpus tetragonolobus</name>
    <name type="common">Winged bean</name>
    <name type="synonym">Dolichos tetragonolobus</name>
    <dbReference type="NCBI Taxonomy" id="3891"/>
    <lineage>
        <taxon>Eukaryota</taxon>
        <taxon>Viridiplantae</taxon>
        <taxon>Streptophyta</taxon>
        <taxon>Embryophyta</taxon>
        <taxon>Tracheophyta</taxon>
        <taxon>Spermatophyta</taxon>
        <taxon>Magnoliopsida</taxon>
        <taxon>eudicotyledons</taxon>
        <taxon>Gunneridae</taxon>
        <taxon>Pentapetalae</taxon>
        <taxon>rosids</taxon>
        <taxon>fabids</taxon>
        <taxon>Fabales</taxon>
        <taxon>Fabaceae</taxon>
        <taxon>Papilionoideae</taxon>
        <taxon>50 kb inversion clade</taxon>
        <taxon>NPAAA clade</taxon>
        <taxon>indigoferoid/millettioid clade</taxon>
        <taxon>Phaseoleae</taxon>
        <taxon>Psophocarpus</taxon>
    </lineage>
</organism>
<name>A0AAN9SJT7_PSOTE</name>
<proteinExistence type="predicted"/>
<dbReference type="Proteomes" id="UP001386955">
    <property type="component" value="Unassembled WGS sequence"/>
</dbReference>
<dbReference type="AlphaFoldDB" id="A0AAN9SJT7"/>
<dbReference type="EMBL" id="JAYMYS010000004">
    <property type="protein sequence ID" value="KAK7396844.1"/>
    <property type="molecule type" value="Genomic_DNA"/>
</dbReference>